<accession>A0A1Y0KZI1</accession>
<evidence type="ECO:0000313" key="2">
    <source>
        <dbReference type="Proteomes" id="UP000231179"/>
    </source>
</evidence>
<dbReference type="RefSeq" id="WP_100254152.1">
    <property type="nucleotide sequence ID" value="NZ_CP015819.1"/>
</dbReference>
<dbReference type="AlphaFoldDB" id="A0A1Y0KZI1"/>
<reference evidence="1 2" key="1">
    <citation type="submission" date="2017-11" db="EMBL/GenBank/DDBJ databases">
        <title>Complete genome sequence of Spiroplasma clarkii CN-5 (DSM 19994).</title>
        <authorList>
            <person name="Tsai Y.-M."/>
            <person name="Chang A."/>
            <person name="Lo W.-S."/>
            <person name="Kuo C.-H."/>
        </authorList>
    </citation>
    <scope>NUCLEOTIDE SEQUENCE [LARGE SCALE GENOMIC DNA]</scope>
    <source>
        <strain evidence="1 2">CN-5</strain>
    </source>
</reference>
<gene>
    <name evidence="1" type="ORF">SCLAR_v1c02590</name>
</gene>
<dbReference type="EMBL" id="CP024870">
    <property type="protein sequence ID" value="ATX70589.1"/>
    <property type="molecule type" value="Genomic_DNA"/>
</dbReference>
<proteinExistence type="predicted"/>
<dbReference type="Proteomes" id="UP000231179">
    <property type="component" value="Chromosome"/>
</dbReference>
<organism evidence="1 2">
    <name type="scientific">Spiroplasma clarkii</name>
    <dbReference type="NCBI Taxonomy" id="2139"/>
    <lineage>
        <taxon>Bacteria</taxon>
        <taxon>Bacillati</taxon>
        <taxon>Mycoplasmatota</taxon>
        <taxon>Mollicutes</taxon>
        <taxon>Entomoplasmatales</taxon>
        <taxon>Spiroplasmataceae</taxon>
        <taxon>Spiroplasma</taxon>
    </lineage>
</organism>
<evidence type="ECO:0000313" key="1">
    <source>
        <dbReference type="EMBL" id="ATX70589.1"/>
    </source>
</evidence>
<name>A0A1Y0KZI1_9MOLU</name>
<keyword evidence="2" id="KW-1185">Reference proteome</keyword>
<dbReference type="KEGG" id="scla:SCLARK_00425"/>
<sequence length="293" mass="34024">MNQNLNQIVKFKAENQFDNKKQTVKLDTDLIVEVKGVAFNVYQVIDKQEYYRFVVLIRMGGKQISFYRLSEESTVSSADYSEVIHPDNRFGKFPTDVFGGVTKNLSATYLIPAELVKLNHYDLKTDFTIVDKSFILTFKHYFKLNFSVNTSLKTEVKDKTIDVANVFTEFNIESKADSVWHSSSIFPIVGMKINNAVKNWNDRLDFALSLNWDYYEIPDDRKKFSNERIPEEIISLFKQIKIEFNLDDSSEIKYFKNNYIVQNLTSSKNSSKFAAEITTANKTIFDSDTRKVE</sequence>
<protein>
    <submittedName>
        <fullName evidence="1">Uncharacterized protein</fullName>
    </submittedName>
</protein>